<feature type="domain" description="SLH" evidence="2">
    <location>
        <begin position="36"/>
        <end position="66"/>
    </location>
</feature>
<evidence type="ECO:0000313" key="3">
    <source>
        <dbReference type="EMBL" id="MBN7774150.1"/>
    </source>
</evidence>
<evidence type="ECO:0000259" key="2">
    <source>
        <dbReference type="Pfam" id="PF00395"/>
    </source>
</evidence>
<reference evidence="3" key="1">
    <citation type="submission" date="2021-02" db="EMBL/GenBank/DDBJ databases">
        <title>Abyssanaerobacter marinus gen.nov., sp., nov, anaerobic bacterium isolated from the Onnuri vent field of Indian Ocean and suggestion of Mogibacteriaceae fam. nov., and proposal of reclassification of ambiguous this family's genus member.</title>
        <authorList>
            <person name="Kim Y.J."/>
            <person name="Yang J.-A."/>
        </authorList>
    </citation>
    <scope>NUCLEOTIDE SEQUENCE</scope>
    <source>
        <strain evidence="3">DSM 2634</strain>
    </source>
</reference>
<dbReference type="Pfam" id="PF00395">
    <property type="entry name" value="SLH"/>
    <property type="match status" value="1"/>
</dbReference>
<evidence type="ECO:0000256" key="1">
    <source>
        <dbReference type="ARBA" id="ARBA00022737"/>
    </source>
</evidence>
<dbReference type="EMBL" id="JAFJZZ010000006">
    <property type="protein sequence ID" value="MBN7774150.1"/>
    <property type="molecule type" value="Genomic_DNA"/>
</dbReference>
<dbReference type="Proteomes" id="UP000664545">
    <property type="component" value="Unassembled WGS sequence"/>
</dbReference>
<comment type="caution">
    <text evidence="3">The sequence shown here is derived from an EMBL/GenBank/DDBJ whole genome shotgun (WGS) entry which is preliminary data.</text>
</comment>
<keyword evidence="4" id="KW-1185">Reference proteome</keyword>
<name>A0A939DAJ3_CLOAM</name>
<accession>A0A939DAJ3</accession>
<keyword evidence="1" id="KW-0677">Repeat</keyword>
<sequence length="88" mass="9820">MAGLLTNMAQVNGETLRVKEGIEYNIPDYYSIRSRYGVREAYSNGILCGVDKSGTFNPQGTLTRAEPDYSTAFKAIVQLSYRLIVFCI</sequence>
<evidence type="ECO:0000313" key="4">
    <source>
        <dbReference type="Proteomes" id="UP000664545"/>
    </source>
</evidence>
<protein>
    <submittedName>
        <fullName evidence="3">S-layer homology domain-containing protein</fullName>
    </submittedName>
</protein>
<organism evidence="3 4">
    <name type="scientific">Clostridium aminobutyricum</name>
    <dbReference type="NCBI Taxonomy" id="33953"/>
    <lineage>
        <taxon>Bacteria</taxon>
        <taxon>Bacillati</taxon>
        <taxon>Bacillota</taxon>
        <taxon>Clostridia</taxon>
        <taxon>Eubacteriales</taxon>
        <taxon>Clostridiaceae</taxon>
        <taxon>Clostridium</taxon>
    </lineage>
</organism>
<dbReference type="RefSeq" id="WP_206582989.1">
    <property type="nucleotide sequence ID" value="NZ_JAFJZZ010000006.1"/>
</dbReference>
<dbReference type="InterPro" id="IPR001119">
    <property type="entry name" value="SLH_dom"/>
</dbReference>
<gene>
    <name evidence="3" type="ORF">JYB65_12310</name>
</gene>
<proteinExistence type="predicted"/>
<dbReference type="AlphaFoldDB" id="A0A939DAJ3"/>